<protein>
    <recommendedName>
        <fullName evidence="9">Centrosomal protein ATPase</fullName>
    </recommendedName>
</protein>
<evidence type="ECO:0000256" key="4">
    <source>
        <dbReference type="ARBA" id="ARBA00023163"/>
    </source>
</evidence>
<feature type="compositionally biased region" description="Polar residues" evidence="6">
    <location>
        <begin position="216"/>
        <end position="225"/>
    </location>
</feature>
<feature type="compositionally biased region" description="Basic and acidic residues" evidence="6">
    <location>
        <begin position="19"/>
        <end position="30"/>
    </location>
</feature>
<dbReference type="PANTHER" id="PTHR21964">
    <property type="entry name" value="BREAST CANCER METASTASIS-SUPPRESSOR 1"/>
    <property type="match status" value="1"/>
</dbReference>
<evidence type="ECO:0000256" key="2">
    <source>
        <dbReference type="ARBA" id="ARBA00022491"/>
    </source>
</evidence>
<sequence length="377" mass="41555">MSKYPPGGSLPNILPPQHAESKRDRKRRETVNKIEMLHDESCRNRDEKFSSLYKEFHSENKAVNSQPPTSAKYLLRVYPISIERDALLEASEIEYQYKASQAKKMYESERESIEAQYWDSRDQVRQRLLAAIEDRRRKLREEKEGGDVVTETLLDAQIRPRPVRKLPFRRKSNQSNQNSNSRDETPSNKEKENGLVNGTNGTVTNGHSEKRDNRDGSPSNTNGIKSNDLLLHTMMSPSLAVISTDDIISPSSSSLIVHPPVNGVLAYVPPQPGKRGPRGKNPLLANTINGNAGGDLDPKEGNLTAPGTATALGIASGQVTGPGPRSRGVGGTRDQALTLGRSLADLNKMIPASQLETDSDWARMQGTGGRGRRTRGD</sequence>
<gene>
    <name evidence="7" type="ORF">IL334_006194</name>
</gene>
<evidence type="ECO:0000256" key="6">
    <source>
        <dbReference type="SAM" id="MobiDB-lite"/>
    </source>
</evidence>
<reference evidence="7 8" key="1">
    <citation type="submission" date="2024-01" db="EMBL/GenBank/DDBJ databases">
        <title>Comparative genomics of Cryptococcus and Kwoniella reveals pathogenesis evolution and contrasting modes of karyotype evolution via chromosome fusion or intercentromeric recombination.</title>
        <authorList>
            <person name="Coelho M.A."/>
            <person name="David-Palma M."/>
            <person name="Shea T."/>
            <person name="Bowers K."/>
            <person name="McGinley-Smith S."/>
            <person name="Mohammad A.W."/>
            <person name="Gnirke A."/>
            <person name="Yurkov A.M."/>
            <person name="Nowrousian M."/>
            <person name="Sun S."/>
            <person name="Cuomo C.A."/>
            <person name="Heitman J."/>
        </authorList>
    </citation>
    <scope>NUCLEOTIDE SEQUENCE [LARGE SCALE GENOMIC DNA]</scope>
    <source>
        <strain evidence="7">CBS 11374</strain>
    </source>
</reference>
<evidence type="ECO:0008006" key="9">
    <source>
        <dbReference type="Google" id="ProtNLM"/>
    </source>
</evidence>
<dbReference type="RefSeq" id="XP_062793949.1">
    <property type="nucleotide sequence ID" value="XM_062937898.1"/>
</dbReference>
<keyword evidence="8" id="KW-1185">Reference proteome</keyword>
<accession>A0ABZ1D5M1</accession>
<organism evidence="7 8">
    <name type="scientific">Kwoniella shivajii</name>
    <dbReference type="NCBI Taxonomy" id="564305"/>
    <lineage>
        <taxon>Eukaryota</taxon>
        <taxon>Fungi</taxon>
        <taxon>Dikarya</taxon>
        <taxon>Basidiomycota</taxon>
        <taxon>Agaricomycotina</taxon>
        <taxon>Tremellomycetes</taxon>
        <taxon>Tremellales</taxon>
        <taxon>Cryptococcaceae</taxon>
        <taxon>Kwoniella</taxon>
    </lineage>
</organism>
<proteinExistence type="predicted"/>
<evidence type="ECO:0000256" key="3">
    <source>
        <dbReference type="ARBA" id="ARBA00023015"/>
    </source>
</evidence>
<keyword evidence="2" id="KW-0678">Repressor</keyword>
<feature type="compositionally biased region" description="Basic residues" evidence="6">
    <location>
        <begin position="161"/>
        <end position="172"/>
    </location>
</feature>
<evidence type="ECO:0000256" key="1">
    <source>
        <dbReference type="ARBA" id="ARBA00004123"/>
    </source>
</evidence>
<feature type="region of interest" description="Disordered" evidence="6">
    <location>
        <begin position="1"/>
        <end position="30"/>
    </location>
</feature>
<feature type="region of interest" description="Disordered" evidence="6">
    <location>
        <begin position="160"/>
        <end position="226"/>
    </location>
</feature>
<evidence type="ECO:0000313" key="7">
    <source>
        <dbReference type="EMBL" id="WRT69210.1"/>
    </source>
</evidence>
<keyword evidence="3" id="KW-0805">Transcription regulation</keyword>
<dbReference type="Proteomes" id="UP001329825">
    <property type="component" value="Chromosome 8"/>
</dbReference>
<keyword evidence="4" id="KW-0804">Transcription</keyword>
<dbReference type="InterPro" id="IPR013907">
    <property type="entry name" value="Sds3"/>
</dbReference>
<dbReference type="Pfam" id="PF08598">
    <property type="entry name" value="Sds3"/>
    <property type="match status" value="1"/>
</dbReference>
<dbReference type="GeneID" id="87958324"/>
<evidence type="ECO:0000313" key="8">
    <source>
        <dbReference type="Proteomes" id="UP001329825"/>
    </source>
</evidence>
<comment type="subcellular location">
    <subcellularLocation>
        <location evidence="1">Nucleus</location>
    </subcellularLocation>
</comment>
<evidence type="ECO:0000256" key="5">
    <source>
        <dbReference type="ARBA" id="ARBA00023242"/>
    </source>
</evidence>
<dbReference type="EMBL" id="CP141888">
    <property type="protein sequence ID" value="WRT69210.1"/>
    <property type="molecule type" value="Genomic_DNA"/>
</dbReference>
<feature type="compositionally biased region" description="Basic and acidic residues" evidence="6">
    <location>
        <begin position="181"/>
        <end position="193"/>
    </location>
</feature>
<feature type="region of interest" description="Disordered" evidence="6">
    <location>
        <begin position="351"/>
        <end position="377"/>
    </location>
</feature>
<feature type="compositionally biased region" description="Polar residues" evidence="6">
    <location>
        <begin position="196"/>
        <end position="206"/>
    </location>
</feature>
<name>A0ABZ1D5M1_9TREE</name>
<keyword evidence="5" id="KW-0539">Nucleus</keyword>
<dbReference type="SMART" id="SM01401">
    <property type="entry name" value="Sds3"/>
    <property type="match status" value="1"/>
</dbReference>